<name>A0A1B1S5Q3_9BACL</name>
<proteinExistence type="predicted"/>
<accession>A0A1B1S5Q3</accession>
<protein>
    <recommendedName>
        <fullName evidence="3">SRPBCC family protein</fullName>
    </recommendedName>
</protein>
<gene>
    <name evidence="1" type="ORF">I858_016120</name>
</gene>
<dbReference type="SUPFAM" id="SSF55961">
    <property type="entry name" value="Bet v1-like"/>
    <property type="match status" value="1"/>
</dbReference>
<evidence type="ECO:0000313" key="2">
    <source>
        <dbReference type="Proteomes" id="UP000053354"/>
    </source>
</evidence>
<dbReference type="KEGG" id="pll:I858_016120"/>
<keyword evidence="2" id="KW-1185">Reference proteome</keyword>
<organism evidence="1 2">
    <name type="scientific">Planococcus versutus</name>
    <dbReference type="NCBI Taxonomy" id="1302659"/>
    <lineage>
        <taxon>Bacteria</taxon>
        <taxon>Bacillati</taxon>
        <taxon>Bacillota</taxon>
        <taxon>Bacilli</taxon>
        <taxon>Bacillales</taxon>
        <taxon>Caryophanaceae</taxon>
        <taxon>Planococcus</taxon>
    </lineage>
</organism>
<dbReference type="EMBL" id="CP016540">
    <property type="protein sequence ID" value="ANU28513.1"/>
    <property type="molecule type" value="Genomic_DNA"/>
</dbReference>
<dbReference type="STRING" id="1302659.I858_016120"/>
<dbReference type="AlphaFoldDB" id="A0A1B1S5Q3"/>
<reference evidence="1" key="1">
    <citation type="submission" date="2016-10" db="EMBL/GenBank/DDBJ databases">
        <authorList>
            <person name="See-Too W.S."/>
        </authorList>
    </citation>
    <scope>NUCLEOTIDE SEQUENCE</scope>
    <source>
        <strain evidence="1">L10.15</strain>
    </source>
</reference>
<dbReference type="CDD" id="cd07812">
    <property type="entry name" value="SRPBCC"/>
    <property type="match status" value="1"/>
</dbReference>
<dbReference type="RefSeq" id="WP_065524856.1">
    <property type="nucleotide sequence ID" value="NZ_CP016540.2"/>
</dbReference>
<evidence type="ECO:0008006" key="3">
    <source>
        <dbReference type="Google" id="ProtNLM"/>
    </source>
</evidence>
<sequence length="153" mass="17993">MIKWKEEMTIEANIEQVWSLFKDEQIKKLMPKIEEHILLENKNDSVGAKHAQSYHEGNQLQTYIVETVGYEDSPTKKRKQTQFEMGQSFDVFYSFTLLKEEEYRTKFIYEGSNKGKGLMGKAMLLSGSKKTRHQTIITFMERVKDEALKLQED</sequence>
<evidence type="ECO:0000313" key="1">
    <source>
        <dbReference type="EMBL" id="ANU28513.1"/>
    </source>
</evidence>
<dbReference type="OrthoDB" id="2360771at2"/>
<dbReference type="Proteomes" id="UP000053354">
    <property type="component" value="Chromosome"/>
</dbReference>